<evidence type="ECO:0000256" key="11">
    <source>
        <dbReference type="HAMAP-Rule" id="MF_02004"/>
    </source>
</evidence>
<evidence type="ECO:0000256" key="7">
    <source>
        <dbReference type="ARBA" id="ARBA00022917"/>
    </source>
</evidence>
<dbReference type="EMBL" id="CP030140">
    <property type="protein sequence ID" value="AWX69749.1"/>
    <property type="molecule type" value="Genomic_DNA"/>
</dbReference>
<protein>
    <recommendedName>
        <fullName evidence="11">Valine--tRNA ligase</fullName>
        <ecNumber evidence="11">6.1.1.9</ecNumber>
    </recommendedName>
    <alternativeName>
        <fullName evidence="11">Valyl-tRNA synthetase</fullName>
        <shortName evidence="11">ValRS</shortName>
    </alternativeName>
</protein>
<dbReference type="PANTHER" id="PTHR11946:SF93">
    <property type="entry name" value="VALINE--TRNA LIGASE, CHLOROPLASTIC_MITOCHONDRIAL 2"/>
    <property type="match status" value="1"/>
</dbReference>
<dbReference type="Gene3D" id="3.40.50.620">
    <property type="entry name" value="HUPs"/>
    <property type="match status" value="2"/>
</dbReference>
<feature type="domain" description="Methionyl/Valyl/Leucyl/Isoleucyl-tRNA synthetase anticodon-binding" evidence="13">
    <location>
        <begin position="592"/>
        <end position="722"/>
    </location>
</feature>
<dbReference type="InterPro" id="IPR014729">
    <property type="entry name" value="Rossmann-like_a/b/a_fold"/>
</dbReference>
<evidence type="ECO:0000256" key="2">
    <source>
        <dbReference type="ARBA" id="ARBA00011245"/>
    </source>
</evidence>
<comment type="catalytic activity">
    <reaction evidence="10 11">
        <text>tRNA(Val) + L-valine + ATP = L-valyl-tRNA(Val) + AMP + diphosphate</text>
        <dbReference type="Rhea" id="RHEA:10704"/>
        <dbReference type="Rhea" id="RHEA-COMP:9672"/>
        <dbReference type="Rhea" id="RHEA-COMP:9708"/>
        <dbReference type="ChEBI" id="CHEBI:30616"/>
        <dbReference type="ChEBI" id="CHEBI:33019"/>
        <dbReference type="ChEBI" id="CHEBI:57762"/>
        <dbReference type="ChEBI" id="CHEBI:78442"/>
        <dbReference type="ChEBI" id="CHEBI:78537"/>
        <dbReference type="ChEBI" id="CHEBI:456215"/>
        <dbReference type="EC" id="6.1.1.9"/>
    </reaction>
</comment>
<feature type="domain" description="Aminoacyl-tRNA synthetase class Ia" evidence="12">
    <location>
        <begin position="17"/>
        <end position="422"/>
    </location>
</feature>
<keyword evidence="7 11" id="KW-0648">Protein biosynthesis</keyword>
<dbReference type="NCBIfam" id="TIGR00422">
    <property type="entry name" value="valS"/>
    <property type="match status" value="1"/>
</dbReference>
<dbReference type="KEGG" id="mane:DP065_01195"/>
<evidence type="ECO:0000256" key="1">
    <source>
        <dbReference type="ARBA" id="ARBA00004496"/>
    </source>
</evidence>
<dbReference type="InterPro" id="IPR002303">
    <property type="entry name" value="Valyl-tRNA_ligase"/>
</dbReference>
<dbReference type="SUPFAM" id="SSF52374">
    <property type="entry name" value="Nucleotidylyl transferase"/>
    <property type="match status" value="1"/>
</dbReference>
<organism evidence="15 16">
    <name type="scientific">[Mycoplasma] anseris</name>
    <dbReference type="NCBI Taxonomy" id="92400"/>
    <lineage>
        <taxon>Bacteria</taxon>
        <taxon>Bacillati</taxon>
        <taxon>Mycoplasmatota</taxon>
        <taxon>Mycoplasmoidales</taxon>
        <taxon>Metamycoplasmataceae</taxon>
        <taxon>Metamycoplasma</taxon>
    </lineage>
</organism>
<dbReference type="PRINTS" id="PR00986">
    <property type="entry name" value="TRNASYNTHVAL"/>
</dbReference>
<evidence type="ECO:0000259" key="13">
    <source>
        <dbReference type="Pfam" id="PF08264"/>
    </source>
</evidence>
<reference evidence="16" key="1">
    <citation type="submission" date="2018-06" db="EMBL/GenBank/DDBJ databases">
        <title>Complete genome sequences of Mycoplasma anatis, M. anseris and M. cloacale type strains.</title>
        <authorList>
            <person name="Grozner D."/>
            <person name="Forro B."/>
            <person name="Sulyok K.M."/>
            <person name="Marton S."/>
            <person name="Kreizinger Z."/>
            <person name="Banyai K."/>
            <person name="Gyuranecz M."/>
        </authorList>
    </citation>
    <scope>NUCLEOTIDE SEQUENCE [LARGE SCALE GENOMIC DNA]</scope>
    <source>
        <strain evidence="16">ATCC 49234</strain>
    </source>
</reference>
<dbReference type="AlphaFoldDB" id="A0A2Z4NDX0"/>
<keyword evidence="8 11" id="KW-0175">Coiled coil</keyword>
<dbReference type="InterPro" id="IPR010978">
    <property type="entry name" value="tRNA-bd_arm"/>
</dbReference>
<dbReference type="Pfam" id="PF08264">
    <property type="entry name" value="Anticodon_1"/>
    <property type="match status" value="1"/>
</dbReference>
<dbReference type="InterPro" id="IPR037118">
    <property type="entry name" value="Val-tRNA_synth_C_sf"/>
</dbReference>
<dbReference type="SUPFAM" id="SSF46589">
    <property type="entry name" value="tRNA-binding arm"/>
    <property type="match status" value="1"/>
</dbReference>
<dbReference type="GO" id="GO:0004832">
    <property type="term" value="F:valine-tRNA ligase activity"/>
    <property type="evidence" value="ECO:0007669"/>
    <property type="project" value="UniProtKB-UniRule"/>
</dbReference>
<feature type="short sequence motif" description="'HIGH' region" evidence="11">
    <location>
        <begin position="41"/>
        <end position="51"/>
    </location>
</feature>
<keyword evidence="9 11" id="KW-0030">Aminoacyl-tRNA synthetase</keyword>
<dbReference type="InterPro" id="IPR013155">
    <property type="entry name" value="M/V/L/I-tRNA-synth_anticd-bd"/>
</dbReference>
<dbReference type="PANTHER" id="PTHR11946">
    <property type="entry name" value="VALYL-TRNA SYNTHETASES"/>
    <property type="match status" value="1"/>
</dbReference>
<evidence type="ECO:0000256" key="3">
    <source>
        <dbReference type="ARBA" id="ARBA00022490"/>
    </source>
</evidence>
<comment type="subunit">
    <text evidence="2 11">Monomer.</text>
</comment>
<dbReference type="InterPro" id="IPR033705">
    <property type="entry name" value="Anticodon_Ia_Val"/>
</dbReference>
<dbReference type="FunFam" id="3.40.50.620:FF:000032">
    <property type="entry name" value="Valine--tRNA ligase"/>
    <property type="match status" value="1"/>
</dbReference>
<evidence type="ECO:0000256" key="10">
    <source>
        <dbReference type="ARBA" id="ARBA00047552"/>
    </source>
</evidence>
<evidence type="ECO:0000256" key="5">
    <source>
        <dbReference type="ARBA" id="ARBA00022741"/>
    </source>
</evidence>
<dbReference type="PROSITE" id="PS00178">
    <property type="entry name" value="AA_TRNA_LIGASE_I"/>
    <property type="match status" value="1"/>
</dbReference>
<dbReference type="Gene3D" id="1.10.730.10">
    <property type="entry name" value="Isoleucyl-tRNA Synthetase, Domain 1"/>
    <property type="match status" value="1"/>
</dbReference>
<keyword evidence="5 11" id="KW-0547">Nucleotide-binding</keyword>
<evidence type="ECO:0000259" key="12">
    <source>
        <dbReference type="Pfam" id="PF00133"/>
    </source>
</evidence>
<dbReference type="CDD" id="cd00817">
    <property type="entry name" value="ValRS_core"/>
    <property type="match status" value="1"/>
</dbReference>
<dbReference type="GO" id="GO:0005524">
    <property type="term" value="F:ATP binding"/>
    <property type="evidence" value="ECO:0007669"/>
    <property type="project" value="UniProtKB-UniRule"/>
</dbReference>
<dbReference type="InterPro" id="IPR009008">
    <property type="entry name" value="Val/Leu/Ile-tRNA-synth_edit"/>
</dbReference>
<dbReference type="Pfam" id="PF10458">
    <property type="entry name" value="Val_tRNA-synt_C"/>
    <property type="match status" value="1"/>
</dbReference>
<dbReference type="InterPro" id="IPR009080">
    <property type="entry name" value="tRNAsynth_Ia_anticodon-bd"/>
</dbReference>
<feature type="short sequence motif" description="'KMSKS' region" evidence="11">
    <location>
        <begin position="511"/>
        <end position="515"/>
    </location>
</feature>
<dbReference type="InterPro" id="IPR019499">
    <property type="entry name" value="Val-tRNA_synth_tRNA-bd"/>
</dbReference>
<feature type="domain" description="Aminoacyl-tRNA synthetase class Ia" evidence="12">
    <location>
        <begin position="423"/>
        <end position="549"/>
    </location>
</feature>
<dbReference type="Pfam" id="PF00133">
    <property type="entry name" value="tRNA-synt_1"/>
    <property type="match status" value="2"/>
</dbReference>
<dbReference type="Proteomes" id="UP000250218">
    <property type="component" value="Chromosome"/>
</dbReference>
<proteinExistence type="inferred from homology"/>
<keyword evidence="16" id="KW-1185">Reference proteome</keyword>
<comment type="domain">
    <text evidence="11">The C-terminal coiled-coil domain is crucial for aminoacylation activity.</text>
</comment>
<evidence type="ECO:0000256" key="4">
    <source>
        <dbReference type="ARBA" id="ARBA00022598"/>
    </source>
</evidence>
<dbReference type="SUPFAM" id="SSF50677">
    <property type="entry name" value="ValRS/IleRS/LeuRS editing domain"/>
    <property type="match status" value="1"/>
</dbReference>
<dbReference type="SUPFAM" id="SSF47323">
    <property type="entry name" value="Anticodon-binding domain of a subclass of class I aminoacyl-tRNA synthetases"/>
    <property type="match status" value="1"/>
</dbReference>
<accession>A0A2Z4NDX0</accession>
<comment type="similarity">
    <text evidence="11">Belongs to the class-I aminoacyl-tRNA synthetase family. ValS type 1 subfamily.</text>
</comment>
<dbReference type="GO" id="GO:0002161">
    <property type="term" value="F:aminoacyl-tRNA deacylase activity"/>
    <property type="evidence" value="ECO:0007669"/>
    <property type="project" value="InterPro"/>
</dbReference>
<evidence type="ECO:0000256" key="8">
    <source>
        <dbReference type="ARBA" id="ARBA00023054"/>
    </source>
</evidence>
<evidence type="ECO:0000313" key="15">
    <source>
        <dbReference type="EMBL" id="AWX69749.1"/>
    </source>
</evidence>
<dbReference type="InterPro" id="IPR001412">
    <property type="entry name" value="aa-tRNA-synth_I_CS"/>
</dbReference>
<evidence type="ECO:0000259" key="14">
    <source>
        <dbReference type="Pfam" id="PF10458"/>
    </source>
</evidence>
<keyword evidence="3 11" id="KW-0963">Cytoplasm</keyword>
<evidence type="ECO:0000256" key="6">
    <source>
        <dbReference type="ARBA" id="ARBA00022840"/>
    </source>
</evidence>
<sequence length="839" mass="98124">MDKSFNHKLVEKDRNVKWKKAKFFMKHDESKRPFTIILPPPNVTGKLHIGHALDTYIQDAIIRYKKLQGFDVMWVAGKDHAGIATQAVVEKRLALEGKNKYELGRDNFIKEIWKWKDEYSNNISKQWDKLGLALDLDNERFTLDKDTNEAVLKVFIDLYNDGLIYRDSKPINWDPKLQTALSNIEVITKQTAQKMYYIKYPLKDSQEYLTIATTRIETLFSDVAVAINPKDTRARQLYNKIIVHPLTKKEIPVITSDLIDLEFGTGLMKVSAHAIDDIEIIKANGLEIIECIGKDGLLNENAMEFKGLDRQSARIEIAKKLTNENLLIKVEETTSNVGYSERSNEAIEILVQPQWFVKMNTLANRLLKHFNSNEGVKFIPDRFSNDLTRWMKDTYDWTISRQIWWGHRIPAWYKDDEIKVQIENPGEGWIQDPDVLDTWFSSALSPFAFLGWPQTNQKIARYFPTDVLVTGYDIIFFWVARMYFQSLYFMNDKPFKEVLIHGLVRDAQGRKMSKSLGNGIDPIQVIEEYGSDVLRMSLIFNCSPGQDINYGDDKIQTARLFINKFWNIARYIKSIKTNKTNIIDANNLDIFDNWILTKFNQLKTQIDEAMAKYEFSLIFKYVQDFIVNALSSWYLEFMKYKKTNHFIHLLFRELLITLHPFMPFLTDYLFEQMYSEELLESWSSPLKITENHNENKVESLIEIITTLRKHREDKKISKSETLYFEALNIDLDKHDLEIINKLANYAIKQNNDLNIKLSNDVQINILLSKEQKEQEINELLKLIETTKQEIAFNKKMLDNPSFVSKAPKETVKEKQAKLAMHEGNLAFYEQELTNKQAKM</sequence>
<comment type="domain">
    <text evidence="11">ValRS has two distinct active sites: one for aminoacylation and one for editing. The misactivated threonine is translocated from the active site to the editing site.</text>
</comment>
<gene>
    <name evidence="11" type="primary">valS</name>
    <name evidence="15" type="ORF">DP065_01195</name>
</gene>
<dbReference type="InterPro" id="IPR002300">
    <property type="entry name" value="aa-tRNA-synth_Ia"/>
</dbReference>
<feature type="domain" description="Valyl-tRNA synthetase tRNA-binding arm" evidence="14">
    <location>
        <begin position="773"/>
        <end position="832"/>
    </location>
</feature>
<feature type="coiled-coil region" evidence="11">
    <location>
        <begin position="769"/>
        <end position="838"/>
    </location>
</feature>
<keyword evidence="4 11" id="KW-0436">Ligase</keyword>
<dbReference type="NCBIfam" id="NF004349">
    <property type="entry name" value="PRK05729.1"/>
    <property type="match status" value="1"/>
</dbReference>
<evidence type="ECO:0000313" key="16">
    <source>
        <dbReference type="Proteomes" id="UP000250218"/>
    </source>
</evidence>
<keyword evidence="6 11" id="KW-0067">ATP-binding</keyword>
<dbReference type="GO" id="GO:0005829">
    <property type="term" value="C:cytosol"/>
    <property type="evidence" value="ECO:0007669"/>
    <property type="project" value="TreeGrafter"/>
</dbReference>
<evidence type="ECO:0000256" key="9">
    <source>
        <dbReference type="ARBA" id="ARBA00023146"/>
    </source>
</evidence>
<name>A0A2Z4NDX0_9BACT</name>
<comment type="subcellular location">
    <subcellularLocation>
        <location evidence="1 11">Cytoplasm</location>
    </subcellularLocation>
</comment>
<dbReference type="EC" id="6.1.1.9" evidence="11"/>
<dbReference type="GO" id="GO:0006438">
    <property type="term" value="P:valyl-tRNA aminoacylation"/>
    <property type="evidence" value="ECO:0007669"/>
    <property type="project" value="UniProtKB-UniRule"/>
</dbReference>
<feature type="binding site" evidence="11">
    <location>
        <position position="514"/>
    </location>
    <ligand>
        <name>ATP</name>
        <dbReference type="ChEBI" id="CHEBI:30616"/>
    </ligand>
</feature>
<dbReference type="CDD" id="cd07962">
    <property type="entry name" value="Anticodon_Ia_Val"/>
    <property type="match status" value="1"/>
</dbReference>
<dbReference type="HAMAP" id="MF_02004">
    <property type="entry name" value="Val_tRNA_synth_type1"/>
    <property type="match status" value="1"/>
</dbReference>
<comment type="function">
    <text evidence="11">Catalyzes the attachment of valine to tRNA(Val). As ValRS can inadvertently accommodate and process structurally similar amino acids such as threonine, to avoid such errors, it has a 'posttransfer' editing activity that hydrolyzes mischarged Thr-tRNA(Val) in a tRNA-dependent manner.</text>
</comment>
<dbReference type="Gene3D" id="1.10.287.380">
    <property type="entry name" value="Valyl-tRNA synthetase, C-terminal domain"/>
    <property type="match status" value="1"/>
</dbReference>